<dbReference type="AlphaFoldDB" id="A0A164KS16"/>
<dbReference type="Proteomes" id="UP000076512">
    <property type="component" value="Unassembled WGS sequence"/>
</dbReference>
<name>A0A164KS16_9NOCA</name>
<gene>
    <name evidence="1" type="ORF">AWN90_02825</name>
</gene>
<evidence type="ECO:0000313" key="2">
    <source>
        <dbReference type="Proteomes" id="UP000076512"/>
    </source>
</evidence>
<organism evidence="1 2">
    <name type="scientific">Nocardia terpenica</name>
    <dbReference type="NCBI Taxonomy" id="455432"/>
    <lineage>
        <taxon>Bacteria</taxon>
        <taxon>Bacillati</taxon>
        <taxon>Actinomycetota</taxon>
        <taxon>Actinomycetes</taxon>
        <taxon>Mycobacteriales</taxon>
        <taxon>Nocardiaceae</taxon>
        <taxon>Nocardia</taxon>
    </lineage>
</organism>
<proteinExistence type="predicted"/>
<evidence type="ECO:0000313" key="1">
    <source>
        <dbReference type="EMBL" id="KZM71669.1"/>
    </source>
</evidence>
<comment type="caution">
    <text evidence="1">The sequence shown here is derived from an EMBL/GenBank/DDBJ whole genome shotgun (WGS) entry which is preliminary data.</text>
</comment>
<accession>A0A164KS16</accession>
<reference evidence="1 2" key="1">
    <citation type="submission" date="2016-04" db="EMBL/GenBank/DDBJ databases">
        <authorList>
            <person name="Evans L.H."/>
            <person name="Alamgir A."/>
            <person name="Owens N."/>
            <person name="Weber N.D."/>
            <person name="Virtaneva K."/>
            <person name="Barbian K."/>
            <person name="Babar A."/>
            <person name="Rosenke K."/>
        </authorList>
    </citation>
    <scope>NUCLEOTIDE SEQUENCE [LARGE SCALE GENOMIC DNA]</scope>
    <source>
        <strain evidence="1 2">IFM 0406</strain>
    </source>
</reference>
<keyword evidence="2" id="KW-1185">Reference proteome</keyword>
<sequence>MSPEEQQKLLTAVRDTARRAAEAIEARDQAIRVAFEAKVSRVRIAEAAQLSRERVYQIGNTPNDESV</sequence>
<dbReference type="EMBL" id="LWGR01000012">
    <property type="protein sequence ID" value="KZM71669.1"/>
    <property type="molecule type" value="Genomic_DNA"/>
</dbReference>
<protein>
    <submittedName>
        <fullName evidence="1">Uncharacterized protein</fullName>
    </submittedName>
</protein>